<dbReference type="InterPro" id="IPR039425">
    <property type="entry name" value="RNA_pol_sigma-70-like"/>
</dbReference>
<proteinExistence type="inferred from homology"/>
<evidence type="ECO:0000313" key="8">
    <source>
        <dbReference type="EMBL" id="QYD68176.1"/>
    </source>
</evidence>
<dbReference type="Gene3D" id="1.10.10.10">
    <property type="entry name" value="Winged helix-like DNA-binding domain superfamily/Winged helix DNA-binding domain"/>
    <property type="match status" value="1"/>
</dbReference>
<evidence type="ECO:0000259" key="7">
    <source>
        <dbReference type="Pfam" id="PF08281"/>
    </source>
</evidence>
<keyword evidence="4" id="KW-0238">DNA-binding</keyword>
<accession>A0ABX8UI01</accession>
<evidence type="ECO:0000256" key="4">
    <source>
        <dbReference type="ARBA" id="ARBA00023125"/>
    </source>
</evidence>
<dbReference type="InterPro" id="IPR013249">
    <property type="entry name" value="RNA_pol_sigma70_r4_t2"/>
</dbReference>
<dbReference type="SUPFAM" id="SSF88659">
    <property type="entry name" value="Sigma3 and sigma4 domains of RNA polymerase sigma factors"/>
    <property type="match status" value="1"/>
</dbReference>
<reference evidence="8 9" key="1">
    <citation type="submission" date="2021-07" db="EMBL/GenBank/DDBJ databases">
        <title>Paraburkholderia edwinii protects Aspergillus sp. from phenazines by acting as a toxin sponge.</title>
        <authorList>
            <person name="Dahlstrom K.M."/>
            <person name="Newman D.K."/>
        </authorList>
    </citation>
    <scope>NUCLEOTIDE SEQUENCE [LARGE SCALE GENOMIC DNA]</scope>
    <source>
        <strain evidence="8 9">Pe01</strain>
    </source>
</reference>
<evidence type="ECO:0000256" key="5">
    <source>
        <dbReference type="ARBA" id="ARBA00023163"/>
    </source>
</evidence>
<dbReference type="EMBL" id="CP080095">
    <property type="protein sequence ID" value="QYD68176.1"/>
    <property type="molecule type" value="Genomic_DNA"/>
</dbReference>
<dbReference type="PANTHER" id="PTHR43133">
    <property type="entry name" value="RNA POLYMERASE ECF-TYPE SIGMA FACTO"/>
    <property type="match status" value="1"/>
</dbReference>
<dbReference type="InterPro" id="IPR013324">
    <property type="entry name" value="RNA_pol_sigma_r3/r4-like"/>
</dbReference>
<evidence type="ECO:0000256" key="3">
    <source>
        <dbReference type="ARBA" id="ARBA00023082"/>
    </source>
</evidence>
<organism evidence="8 9">
    <name type="scientific">Paraburkholderia edwinii</name>
    <dbReference type="NCBI Taxonomy" id="2861782"/>
    <lineage>
        <taxon>Bacteria</taxon>
        <taxon>Pseudomonadati</taxon>
        <taxon>Pseudomonadota</taxon>
        <taxon>Betaproteobacteria</taxon>
        <taxon>Burkholderiales</taxon>
        <taxon>Burkholderiaceae</taxon>
        <taxon>Paraburkholderia</taxon>
    </lineage>
</organism>
<keyword evidence="9" id="KW-1185">Reference proteome</keyword>
<keyword evidence="3" id="KW-0731">Sigma factor</keyword>
<dbReference type="InterPro" id="IPR007627">
    <property type="entry name" value="RNA_pol_sigma70_r2"/>
</dbReference>
<dbReference type="RefSeq" id="WP_219797569.1">
    <property type="nucleotide sequence ID" value="NZ_CP080095.1"/>
</dbReference>
<feature type="domain" description="RNA polymerase sigma-70 region 2" evidence="6">
    <location>
        <begin position="42"/>
        <end position="103"/>
    </location>
</feature>
<dbReference type="InterPro" id="IPR036388">
    <property type="entry name" value="WH-like_DNA-bd_sf"/>
</dbReference>
<evidence type="ECO:0000256" key="1">
    <source>
        <dbReference type="ARBA" id="ARBA00010641"/>
    </source>
</evidence>
<dbReference type="Pfam" id="PF08281">
    <property type="entry name" value="Sigma70_r4_2"/>
    <property type="match status" value="1"/>
</dbReference>
<dbReference type="InterPro" id="IPR014284">
    <property type="entry name" value="RNA_pol_sigma-70_dom"/>
</dbReference>
<dbReference type="Pfam" id="PF04542">
    <property type="entry name" value="Sigma70_r2"/>
    <property type="match status" value="1"/>
</dbReference>
<evidence type="ECO:0000256" key="2">
    <source>
        <dbReference type="ARBA" id="ARBA00023015"/>
    </source>
</evidence>
<dbReference type="PANTHER" id="PTHR43133:SF58">
    <property type="entry name" value="ECF RNA POLYMERASE SIGMA FACTOR SIGD"/>
    <property type="match status" value="1"/>
</dbReference>
<protein>
    <submittedName>
        <fullName evidence="8">Sigma-70 family RNA polymerase sigma factor</fullName>
    </submittedName>
</protein>
<keyword evidence="5" id="KW-0804">Transcription</keyword>
<comment type="similarity">
    <text evidence="1">Belongs to the sigma-70 factor family. ECF subfamily.</text>
</comment>
<evidence type="ECO:0000313" key="9">
    <source>
        <dbReference type="Proteomes" id="UP000826462"/>
    </source>
</evidence>
<dbReference type="SUPFAM" id="SSF88946">
    <property type="entry name" value="Sigma2 domain of RNA polymerase sigma factors"/>
    <property type="match status" value="1"/>
</dbReference>
<evidence type="ECO:0000259" key="6">
    <source>
        <dbReference type="Pfam" id="PF04542"/>
    </source>
</evidence>
<gene>
    <name evidence="8" type="ORF">KZJ38_18145</name>
</gene>
<dbReference type="Gene3D" id="1.10.1740.10">
    <property type="match status" value="1"/>
</dbReference>
<name>A0ABX8UI01_9BURK</name>
<dbReference type="InterPro" id="IPR013325">
    <property type="entry name" value="RNA_pol_sigma_r2"/>
</dbReference>
<feature type="domain" description="RNA polymerase sigma factor 70 region 4 type 2" evidence="7">
    <location>
        <begin position="130"/>
        <end position="182"/>
    </location>
</feature>
<dbReference type="Proteomes" id="UP000826462">
    <property type="component" value="Chromosome 1"/>
</dbReference>
<keyword evidence="2" id="KW-0805">Transcription regulation</keyword>
<sequence>MVKPADASQQNDVEHALRALLKRSFDGDRAAYRAFLEALALHLHTYLRRRLYPVLDDIDDLVQEIMLAVHNARATYRWSEPLTAWVYAIARYKLTDYWRAKSRWAALHHMLDTGDELHGTSDTERADARRDIETMLGKLPRKQQVLIVWIKLQGLSVIEAEQRTGWSQAAIKASLNRGMKSLTRRMEASHAPSATSAS</sequence>
<dbReference type="NCBIfam" id="TIGR02937">
    <property type="entry name" value="sigma70-ECF"/>
    <property type="match status" value="1"/>
</dbReference>